<dbReference type="Proteomes" id="UP000011663">
    <property type="component" value="Unassembled WGS sequence"/>
</dbReference>
<protein>
    <submittedName>
        <fullName evidence="1">Uncharacterized protein</fullName>
    </submittedName>
</protein>
<proteinExistence type="predicted"/>
<comment type="caution">
    <text evidence="1">The sequence shown here is derived from an EMBL/GenBank/DDBJ whole genome shotgun (WGS) entry which is preliminary data.</text>
</comment>
<evidence type="ECO:0000313" key="1">
    <source>
        <dbReference type="EMBL" id="EKV55868.1"/>
    </source>
</evidence>
<gene>
    <name evidence="1" type="ORF">A966_13485</name>
</gene>
<reference evidence="1 2" key="1">
    <citation type="submission" date="2012-07" db="EMBL/GenBank/DDBJ databases">
        <title>Genome sequence of Brachyspira sp. 30446, isolated from a pig with mucohaemorrhagic colitis.</title>
        <authorList>
            <person name="Rubin J.E."/>
            <person name="Fernando C."/>
            <person name="Harding J.C.S."/>
            <person name="Hill J.E."/>
        </authorList>
    </citation>
    <scope>NUCLEOTIDE SEQUENCE [LARGE SCALE GENOMIC DNA]</scope>
    <source>
        <strain evidence="1 2">30446</strain>
    </source>
</reference>
<sequence>MPIHTNISHTINQPNLVAITFLSGNNAIAMNIALIGCKKGPITVRGDSKPLIKLDTISLLYIPL</sequence>
<organism evidence="1 2">
    <name type="scientific">Brachyspira hampsonii 30446</name>
    <dbReference type="NCBI Taxonomy" id="1289135"/>
    <lineage>
        <taxon>Bacteria</taxon>
        <taxon>Pseudomonadati</taxon>
        <taxon>Spirochaetota</taxon>
        <taxon>Spirochaetia</taxon>
        <taxon>Brachyspirales</taxon>
        <taxon>Brachyspiraceae</taxon>
        <taxon>Brachyspira</taxon>
    </lineage>
</organism>
<dbReference type="EMBL" id="ALNZ01000037">
    <property type="protein sequence ID" value="EKV55868.1"/>
    <property type="molecule type" value="Genomic_DNA"/>
</dbReference>
<dbReference type="AlphaFoldDB" id="A0A2U4ETN5"/>
<name>A0A2U4ETN5_9SPIR</name>
<accession>A0A2U4ETN5</accession>
<evidence type="ECO:0000313" key="2">
    <source>
        <dbReference type="Proteomes" id="UP000011663"/>
    </source>
</evidence>